<dbReference type="SUPFAM" id="SSF55846">
    <property type="entry name" value="N-acetylmuramoyl-L-alanine amidase-like"/>
    <property type="match status" value="1"/>
</dbReference>
<feature type="domain" description="N-acetylmuramoyl-L-alanine amidase" evidence="3">
    <location>
        <begin position="25"/>
        <end position="156"/>
    </location>
</feature>
<dbReference type="PANTHER" id="PTHR48104">
    <property type="entry name" value="METACASPASE-4"/>
    <property type="match status" value="1"/>
</dbReference>
<sequence length="978" mass="105326">MPTPTFQRLSPEQFEQLLQNFPFTRKIDAVHMHHTWRPRHADFRGHDTIVSMWRFHTQVNGWSDIAQHITIDPEGMIWLGRNWNLPPASAAGHNGNKAFGPFMFEMIGDFDQGRDPFGGLQKETALRVVALVQSRFHLPAGSLRFHNAMSPKSCPGSALVYQDILAEVELVRQELQAAGTREPARQQPFPDETDRNIAEAIRSLSRITDNAGESGDAELSHDEREAGYTPAASAGPAAPVQSRDSGLGTAALNAMRPHLVNLKVGRLSGEGEASSTPEDIDAIFEQHLPQAVSELPAGQKLRLLFYAHGGLVSEASGLQIASKHIDWWRRNGVYPVYFIWETGFFETIGQLLGRAQQGSRAVTRGLADFTTDPLLEIGARVLQGPRIWGGMKSSAEHAVDPPSGSGDIGGGAHYVARQLKAFCDAHAGQVELHAVGHSAGSIFHSHFLPLAHGLGVPAFRTAHFLAPAVRVDTFRQHLLEHIGPGRAVESLTLYTMRRDFERQDNCAHVYRKSLLYLIFNALEDRRATSILGLEESLRGDADLKRLFGLTATSATPSSVVWSPTPGDTGRSASTSQSHGGFDDDAPTMNSVVRRVLDKPDAADIAAYPAARAASRPWIEEVDWPADFDFTAGAGYAAPPAKTQVPALPYMPPSPVLLPAVPLAGNGNGGGRRLALCVGIDAYPAPEHQLAGCVNDARNWGRTLAGLGFETRLLLDGDASRATLERELSRLVDQSRSGDVIIFQYAGHGTQAPDLNGDEDDNIDEALCPVDFASGALYIDDDIAGLFARIPDGVNMTCFMDCCHSGTNTRFAVGLSPGEMARPSGTKARFVKLTPAIIEAHKRFRQQLRGASRAVSSGGAQRMRDVKFSACLDHQVALESDGSGDFTRRATKVLATGIQGMSNEEFLRRVLAEFGGAARQAPMLDCADDARAGALLQPLAAGSRAPKSSESATSGPPGDAALLQAVNGLTKAVQALAAR</sequence>
<accession>A0AAU7LNG8</accession>
<dbReference type="Pfam" id="PF00656">
    <property type="entry name" value="Peptidase_C14"/>
    <property type="match status" value="1"/>
</dbReference>
<dbReference type="GO" id="GO:0009253">
    <property type="term" value="P:peptidoglycan catabolic process"/>
    <property type="evidence" value="ECO:0007669"/>
    <property type="project" value="InterPro"/>
</dbReference>
<dbReference type="Pfam" id="PF01510">
    <property type="entry name" value="Amidase_2"/>
    <property type="match status" value="1"/>
</dbReference>
<dbReference type="GO" id="GO:0005737">
    <property type="term" value="C:cytoplasm"/>
    <property type="evidence" value="ECO:0007669"/>
    <property type="project" value="TreeGrafter"/>
</dbReference>
<evidence type="ECO:0000256" key="1">
    <source>
        <dbReference type="SAM" id="MobiDB-lite"/>
    </source>
</evidence>
<dbReference type="GO" id="GO:0006508">
    <property type="term" value="P:proteolysis"/>
    <property type="evidence" value="ECO:0007669"/>
    <property type="project" value="InterPro"/>
</dbReference>
<dbReference type="PANTHER" id="PTHR48104:SF30">
    <property type="entry name" value="METACASPASE-1"/>
    <property type="match status" value="1"/>
</dbReference>
<dbReference type="Gene3D" id="3.40.80.10">
    <property type="entry name" value="Peptidoglycan recognition protein-like"/>
    <property type="match status" value="1"/>
</dbReference>
<dbReference type="RefSeq" id="WP_349277572.1">
    <property type="nucleotide sequence ID" value="NZ_CBCSCU010000003.1"/>
</dbReference>
<dbReference type="SUPFAM" id="SSF52129">
    <property type="entry name" value="Caspase-like"/>
    <property type="match status" value="1"/>
</dbReference>
<reference evidence="4" key="1">
    <citation type="submission" date="2024-05" db="EMBL/GenBank/DDBJ databases">
        <authorList>
            <person name="Bunk B."/>
            <person name="Swiderski J."/>
            <person name="Sproer C."/>
            <person name="Thiel V."/>
        </authorList>
    </citation>
    <scope>NUCLEOTIDE SEQUENCE</scope>
    <source>
        <strain evidence="4">DSM 17735</strain>
    </source>
</reference>
<dbReference type="AlphaFoldDB" id="A0AAU7LNG8"/>
<evidence type="ECO:0000259" key="2">
    <source>
        <dbReference type="Pfam" id="PF00656"/>
    </source>
</evidence>
<evidence type="ECO:0000313" key="4">
    <source>
        <dbReference type="EMBL" id="XBP69169.1"/>
    </source>
</evidence>
<name>A0AAU7LNG8_9BURK</name>
<organism evidence="4">
    <name type="scientific">Polaromonas hydrogenivorans</name>
    <dbReference type="NCBI Taxonomy" id="335476"/>
    <lineage>
        <taxon>Bacteria</taxon>
        <taxon>Pseudomonadati</taxon>
        <taxon>Pseudomonadota</taxon>
        <taxon>Betaproteobacteria</taxon>
        <taxon>Burkholderiales</taxon>
        <taxon>Comamonadaceae</taxon>
        <taxon>Polaromonas</taxon>
    </lineage>
</organism>
<feature type="region of interest" description="Disordered" evidence="1">
    <location>
        <begin position="940"/>
        <end position="959"/>
    </location>
</feature>
<evidence type="ECO:0000259" key="3">
    <source>
        <dbReference type="Pfam" id="PF01510"/>
    </source>
</evidence>
<dbReference type="InterPro" id="IPR029030">
    <property type="entry name" value="Caspase-like_dom_sf"/>
</dbReference>
<proteinExistence type="predicted"/>
<dbReference type="CDD" id="cd06583">
    <property type="entry name" value="PGRP"/>
    <property type="match status" value="1"/>
</dbReference>
<dbReference type="InterPro" id="IPR011600">
    <property type="entry name" value="Pept_C14_caspase"/>
</dbReference>
<dbReference type="InterPro" id="IPR036505">
    <property type="entry name" value="Amidase/PGRP_sf"/>
</dbReference>
<dbReference type="GO" id="GO:0008745">
    <property type="term" value="F:N-acetylmuramoyl-L-alanine amidase activity"/>
    <property type="evidence" value="ECO:0007669"/>
    <property type="project" value="InterPro"/>
</dbReference>
<protein>
    <submittedName>
        <fullName evidence="4">Caspase family protein</fullName>
    </submittedName>
</protein>
<dbReference type="Gene3D" id="3.40.50.1460">
    <property type="match status" value="1"/>
</dbReference>
<feature type="region of interest" description="Disordered" evidence="1">
    <location>
        <begin position="557"/>
        <end position="586"/>
    </location>
</feature>
<dbReference type="GO" id="GO:0004197">
    <property type="term" value="F:cysteine-type endopeptidase activity"/>
    <property type="evidence" value="ECO:0007669"/>
    <property type="project" value="InterPro"/>
</dbReference>
<dbReference type="InterPro" id="IPR050452">
    <property type="entry name" value="Metacaspase"/>
</dbReference>
<feature type="domain" description="Peptidase C14 caspase" evidence="2">
    <location>
        <begin position="671"/>
        <end position="925"/>
    </location>
</feature>
<feature type="region of interest" description="Disordered" evidence="1">
    <location>
        <begin position="205"/>
        <end position="245"/>
    </location>
</feature>
<dbReference type="EMBL" id="CP157675">
    <property type="protein sequence ID" value="XBP69169.1"/>
    <property type="molecule type" value="Genomic_DNA"/>
</dbReference>
<gene>
    <name evidence="4" type="ORF">ABLV49_14830</name>
</gene>
<dbReference type="InterPro" id="IPR002502">
    <property type="entry name" value="Amidase_domain"/>
</dbReference>